<protein>
    <submittedName>
        <fullName evidence="2">Uncharacterized protein</fullName>
    </submittedName>
</protein>
<sequence length="350" mass="38795">MKLFSKLFKSRVPTAEPLTQCQDKSKHVTLAFADQISNKTLNIDSPDWMNSREATDHPDSHQGLHLYGCQLTNEDFLSRVKSHGKPSRRYNPGFFGCREKGSPADTYPESSGKWSEGKEPGFGWKLQRRGAQQGLPGSVTMSAGTLTHDLDNSFEKYVLQRLGTNAFPADLAPWHATSPQMHTSTFENQMRMQKSQIRGRQEVLQHSDGESGSSATCVSERSNKTVQSQGQSSRCSPAKYRPASFDDLEASLTPRTPTSDHETMASPLHGQLPYVHGSSSTKNRTLGNLRVECSASGTRGENSHFRSKHGLANLCKHCPTFDDQGQLRSLTRKCGYSDLHNHFLAGHAQD</sequence>
<gene>
    <name evidence="2" type="ORF">EV356DRAFT_508837</name>
</gene>
<evidence type="ECO:0000313" key="3">
    <source>
        <dbReference type="Proteomes" id="UP000800092"/>
    </source>
</evidence>
<accession>A0A6A6HJN2</accession>
<feature type="compositionally biased region" description="Polar residues" evidence="1">
    <location>
        <begin position="210"/>
        <end position="235"/>
    </location>
</feature>
<dbReference type="EMBL" id="ML991777">
    <property type="protein sequence ID" value="KAF2238171.1"/>
    <property type="molecule type" value="Genomic_DNA"/>
</dbReference>
<proteinExistence type="predicted"/>
<feature type="compositionally biased region" description="Polar residues" evidence="1">
    <location>
        <begin position="189"/>
        <end position="198"/>
    </location>
</feature>
<feature type="compositionally biased region" description="Basic and acidic residues" evidence="1">
    <location>
        <begin position="199"/>
        <end position="209"/>
    </location>
</feature>
<evidence type="ECO:0000256" key="1">
    <source>
        <dbReference type="SAM" id="MobiDB-lite"/>
    </source>
</evidence>
<organism evidence="2 3">
    <name type="scientific">Viridothelium virens</name>
    <name type="common">Speckled blister lichen</name>
    <name type="synonym">Trypethelium virens</name>
    <dbReference type="NCBI Taxonomy" id="1048519"/>
    <lineage>
        <taxon>Eukaryota</taxon>
        <taxon>Fungi</taxon>
        <taxon>Dikarya</taxon>
        <taxon>Ascomycota</taxon>
        <taxon>Pezizomycotina</taxon>
        <taxon>Dothideomycetes</taxon>
        <taxon>Dothideomycetes incertae sedis</taxon>
        <taxon>Trypetheliales</taxon>
        <taxon>Trypetheliaceae</taxon>
        <taxon>Viridothelium</taxon>
    </lineage>
</organism>
<evidence type="ECO:0000313" key="2">
    <source>
        <dbReference type="EMBL" id="KAF2238171.1"/>
    </source>
</evidence>
<reference evidence="2" key="1">
    <citation type="journal article" date="2020" name="Stud. Mycol.">
        <title>101 Dothideomycetes genomes: a test case for predicting lifestyles and emergence of pathogens.</title>
        <authorList>
            <person name="Haridas S."/>
            <person name="Albert R."/>
            <person name="Binder M."/>
            <person name="Bloem J."/>
            <person name="Labutti K."/>
            <person name="Salamov A."/>
            <person name="Andreopoulos B."/>
            <person name="Baker S."/>
            <person name="Barry K."/>
            <person name="Bills G."/>
            <person name="Bluhm B."/>
            <person name="Cannon C."/>
            <person name="Castanera R."/>
            <person name="Culley D."/>
            <person name="Daum C."/>
            <person name="Ezra D."/>
            <person name="Gonzalez J."/>
            <person name="Henrissat B."/>
            <person name="Kuo A."/>
            <person name="Liang C."/>
            <person name="Lipzen A."/>
            <person name="Lutzoni F."/>
            <person name="Magnuson J."/>
            <person name="Mondo S."/>
            <person name="Nolan M."/>
            <person name="Ohm R."/>
            <person name="Pangilinan J."/>
            <person name="Park H.-J."/>
            <person name="Ramirez L."/>
            <person name="Alfaro M."/>
            <person name="Sun H."/>
            <person name="Tritt A."/>
            <person name="Yoshinaga Y."/>
            <person name="Zwiers L.-H."/>
            <person name="Turgeon B."/>
            <person name="Goodwin S."/>
            <person name="Spatafora J."/>
            <person name="Crous P."/>
            <person name="Grigoriev I."/>
        </authorList>
    </citation>
    <scope>NUCLEOTIDE SEQUENCE</scope>
    <source>
        <strain evidence="2">Tuck. ex Michener</strain>
    </source>
</reference>
<keyword evidence="3" id="KW-1185">Reference proteome</keyword>
<dbReference type="Proteomes" id="UP000800092">
    <property type="component" value="Unassembled WGS sequence"/>
</dbReference>
<dbReference type="AlphaFoldDB" id="A0A6A6HJN2"/>
<name>A0A6A6HJN2_VIRVR</name>
<feature type="region of interest" description="Disordered" evidence="1">
    <location>
        <begin position="189"/>
        <end position="281"/>
    </location>
</feature>